<dbReference type="SMART" id="SM00387">
    <property type="entry name" value="HATPase_c"/>
    <property type="match status" value="1"/>
</dbReference>
<feature type="region of interest" description="Disordered" evidence="11">
    <location>
        <begin position="423"/>
        <end position="452"/>
    </location>
</feature>
<dbReference type="InterPro" id="IPR033463">
    <property type="entry name" value="sCache_3"/>
</dbReference>
<feature type="compositionally biased region" description="Pro residues" evidence="11">
    <location>
        <begin position="441"/>
        <end position="452"/>
    </location>
</feature>
<dbReference type="PANTHER" id="PTHR43547:SF10">
    <property type="entry name" value="SENSOR HISTIDINE KINASE DCUS"/>
    <property type="match status" value="1"/>
</dbReference>
<dbReference type="PROSITE" id="PS50109">
    <property type="entry name" value="HIS_KIN"/>
    <property type="match status" value="1"/>
</dbReference>
<comment type="catalytic activity">
    <reaction evidence="1">
        <text>ATP + protein L-histidine = ADP + protein N-phospho-L-histidine.</text>
        <dbReference type="EC" id="2.7.13.3"/>
    </reaction>
</comment>
<accession>A0ABN3B6B1</accession>
<keyword evidence="9" id="KW-0902">Two-component regulatory system</keyword>
<dbReference type="Pfam" id="PF17203">
    <property type="entry name" value="sCache_3_2"/>
    <property type="match status" value="1"/>
</dbReference>
<dbReference type="SUPFAM" id="SSF103190">
    <property type="entry name" value="Sensory domain-like"/>
    <property type="match status" value="1"/>
</dbReference>
<dbReference type="EMBL" id="BAAAOP010000005">
    <property type="protein sequence ID" value="GAA2187644.1"/>
    <property type="molecule type" value="Genomic_DNA"/>
</dbReference>
<keyword evidence="7" id="KW-0808">Transferase</keyword>
<gene>
    <name evidence="14" type="ORF">GCM10009786_13460</name>
</gene>
<sequence length="452" mass="47620">MSHGRPSSATSRVFVILLGGALTVSVIVTAVLMWDSRRAEYRRTERATQALAVAIAAAPETAEALAGPIESERVTALQQRMSELRRDVGVSYVTVMDARGRRFTHPDPEEIGKRYRGTIPDRPERFTERWTGTLGPSIRTIAPVAGPSGSTIGWVSVGITVTSVAQEISREIPLALAVSGAFAVTGGVAAFGAGRITRRITGDLSAEAVRDAIISHDSLRTLSESLRAQTHEHANRLHAAIALLELGRKDEAVEMLAATAHRSQELADLVAAPDALEPAVSALIVGKTAQAAERGVSIAVDIDPELPDLPIEAMELVSVIGNLLDNAIDAAATSSTRSREVALRMRAGAPGEGVIDVSDSGDGFSGEARSGMFEWGVSTKRSSTDREVEGRGVGLALVARIVHECGGTIIARESPTTFTVRLPAVRTERSPRRAASTAAPATPPGSPPEAHP</sequence>
<keyword evidence="4" id="KW-1003">Cell membrane</keyword>
<evidence type="ECO:0000256" key="2">
    <source>
        <dbReference type="ARBA" id="ARBA00004651"/>
    </source>
</evidence>
<comment type="caution">
    <text evidence="14">The sequence shown here is derived from an EMBL/GenBank/DDBJ whole genome shotgun (WGS) entry which is preliminary data.</text>
</comment>
<keyword evidence="15" id="KW-1185">Reference proteome</keyword>
<evidence type="ECO:0000256" key="6">
    <source>
        <dbReference type="ARBA" id="ARBA00022692"/>
    </source>
</evidence>
<dbReference type="RefSeq" id="WP_346057817.1">
    <property type="nucleotide sequence ID" value="NZ_BAAAOP010000005.1"/>
</dbReference>
<dbReference type="PRINTS" id="PR00344">
    <property type="entry name" value="BCTRLSENSOR"/>
</dbReference>
<feature type="transmembrane region" description="Helical" evidence="12">
    <location>
        <begin position="12"/>
        <end position="34"/>
    </location>
</feature>
<evidence type="ECO:0000256" key="3">
    <source>
        <dbReference type="ARBA" id="ARBA00012438"/>
    </source>
</evidence>
<feature type="domain" description="Histidine kinase" evidence="13">
    <location>
        <begin position="228"/>
        <end position="426"/>
    </location>
</feature>
<evidence type="ECO:0000313" key="14">
    <source>
        <dbReference type="EMBL" id="GAA2187644.1"/>
    </source>
</evidence>
<evidence type="ECO:0000259" key="13">
    <source>
        <dbReference type="PROSITE" id="PS50109"/>
    </source>
</evidence>
<evidence type="ECO:0000256" key="8">
    <source>
        <dbReference type="ARBA" id="ARBA00022989"/>
    </source>
</evidence>
<keyword evidence="10 12" id="KW-0472">Membrane</keyword>
<dbReference type="Proteomes" id="UP001501084">
    <property type="component" value="Unassembled WGS sequence"/>
</dbReference>
<name>A0ABN3B6B1_9MICO</name>
<evidence type="ECO:0000256" key="5">
    <source>
        <dbReference type="ARBA" id="ARBA00022553"/>
    </source>
</evidence>
<evidence type="ECO:0000256" key="12">
    <source>
        <dbReference type="SAM" id="Phobius"/>
    </source>
</evidence>
<evidence type="ECO:0000256" key="9">
    <source>
        <dbReference type="ARBA" id="ARBA00023012"/>
    </source>
</evidence>
<organism evidence="14 15">
    <name type="scientific">Leucobacter alluvii</name>
    <dbReference type="NCBI Taxonomy" id="340321"/>
    <lineage>
        <taxon>Bacteria</taxon>
        <taxon>Bacillati</taxon>
        <taxon>Actinomycetota</taxon>
        <taxon>Actinomycetes</taxon>
        <taxon>Micrococcales</taxon>
        <taxon>Microbacteriaceae</taxon>
        <taxon>Leucobacter</taxon>
    </lineage>
</organism>
<dbReference type="InterPro" id="IPR004358">
    <property type="entry name" value="Sig_transdc_His_kin-like_C"/>
</dbReference>
<keyword evidence="5" id="KW-0597">Phosphoprotein</keyword>
<reference evidence="14 15" key="1">
    <citation type="journal article" date="2019" name="Int. J. Syst. Evol. Microbiol.">
        <title>The Global Catalogue of Microorganisms (GCM) 10K type strain sequencing project: providing services to taxonomists for standard genome sequencing and annotation.</title>
        <authorList>
            <consortium name="The Broad Institute Genomics Platform"/>
            <consortium name="The Broad Institute Genome Sequencing Center for Infectious Disease"/>
            <person name="Wu L."/>
            <person name="Ma J."/>
        </authorList>
    </citation>
    <scope>NUCLEOTIDE SEQUENCE [LARGE SCALE GENOMIC DNA]</scope>
    <source>
        <strain evidence="14 15">JCM 14919</strain>
    </source>
</reference>
<dbReference type="Gene3D" id="3.30.450.20">
    <property type="entry name" value="PAS domain"/>
    <property type="match status" value="1"/>
</dbReference>
<evidence type="ECO:0000256" key="4">
    <source>
        <dbReference type="ARBA" id="ARBA00022475"/>
    </source>
</evidence>
<evidence type="ECO:0000256" key="7">
    <source>
        <dbReference type="ARBA" id="ARBA00022777"/>
    </source>
</evidence>
<dbReference type="PANTHER" id="PTHR43547">
    <property type="entry name" value="TWO-COMPONENT HISTIDINE KINASE"/>
    <property type="match status" value="1"/>
</dbReference>
<keyword evidence="6 12" id="KW-0812">Transmembrane</keyword>
<evidence type="ECO:0000313" key="15">
    <source>
        <dbReference type="Proteomes" id="UP001501084"/>
    </source>
</evidence>
<dbReference type="InterPro" id="IPR005467">
    <property type="entry name" value="His_kinase_dom"/>
</dbReference>
<dbReference type="SUPFAM" id="SSF55874">
    <property type="entry name" value="ATPase domain of HSP90 chaperone/DNA topoisomerase II/histidine kinase"/>
    <property type="match status" value="1"/>
</dbReference>
<protein>
    <recommendedName>
        <fullName evidence="3">histidine kinase</fullName>
        <ecNumber evidence="3">2.7.13.3</ecNumber>
    </recommendedName>
</protein>
<comment type="subcellular location">
    <subcellularLocation>
        <location evidence="2">Cell membrane</location>
        <topology evidence="2">Multi-pass membrane protein</topology>
    </subcellularLocation>
</comment>
<dbReference type="InterPro" id="IPR036890">
    <property type="entry name" value="HATPase_C_sf"/>
</dbReference>
<dbReference type="Pfam" id="PF02518">
    <property type="entry name" value="HATPase_c"/>
    <property type="match status" value="1"/>
</dbReference>
<proteinExistence type="predicted"/>
<evidence type="ECO:0000256" key="10">
    <source>
        <dbReference type="ARBA" id="ARBA00023136"/>
    </source>
</evidence>
<keyword evidence="8 12" id="KW-1133">Transmembrane helix</keyword>
<dbReference type="InterPro" id="IPR029151">
    <property type="entry name" value="Sensor-like_sf"/>
</dbReference>
<dbReference type="InterPro" id="IPR003594">
    <property type="entry name" value="HATPase_dom"/>
</dbReference>
<dbReference type="Gene3D" id="3.30.565.10">
    <property type="entry name" value="Histidine kinase-like ATPase, C-terminal domain"/>
    <property type="match status" value="1"/>
</dbReference>
<keyword evidence="7" id="KW-0418">Kinase</keyword>
<evidence type="ECO:0000256" key="1">
    <source>
        <dbReference type="ARBA" id="ARBA00000085"/>
    </source>
</evidence>
<dbReference type="EC" id="2.7.13.3" evidence="3"/>
<evidence type="ECO:0000256" key="11">
    <source>
        <dbReference type="SAM" id="MobiDB-lite"/>
    </source>
</evidence>